<evidence type="ECO:0000313" key="1">
    <source>
        <dbReference type="EnsemblPlants" id="Solyc04g040165.1.1"/>
    </source>
</evidence>
<organism evidence="1">
    <name type="scientific">Solanum lycopersicum</name>
    <name type="common">Tomato</name>
    <name type="synonym">Lycopersicon esculentum</name>
    <dbReference type="NCBI Taxonomy" id="4081"/>
    <lineage>
        <taxon>Eukaryota</taxon>
        <taxon>Viridiplantae</taxon>
        <taxon>Streptophyta</taxon>
        <taxon>Embryophyta</taxon>
        <taxon>Tracheophyta</taxon>
        <taxon>Spermatophyta</taxon>
        <taxon>Magnoliopsida</taxon>
        <taxon>eudicotyledons</taxon>
        <taxon>Gunneridae</taxon>
        <taxon>Pentapetalae</taxon>
        <taxon>asterids</taxon>
        <taxon>lamiids</taxon>
        <taxon>Solanales</taxon>
        <taxon>Solanaceae</taxon>
        <taxon>Solanoideae</taxon>
        <taxon>Solaneae</taxon>
        <taxon>Solanum</taxon>
        <taxon>Solanum subgen. Lycopersicon</taxon>
    </lineage>
</organism>
<protein>
    <submittedName>
        <fullName evidence="1">Uncharacterized protein</fullName>
    </submittedName>
</protein>
<name>A0A3Q7G064_SOLLC</name>
<reference evidence="1" key="1">
    <citation type="journal article" date="2012" name="Nature">
        <title>The tomato genome sequence provides insights into fleshy fruit evolution.</title>
        <authorList>
            <consortium name="Tomato Genome Consortium"/>
        </authorList>
    </citation>
    <scope>NUCLEOTIDE SEQUENCE [LARGE SCALE GENOMIC DNA]</scope>
    <source>
        <strain evidence="1">cv. Heinz 1706</strain>
    </source>
</reference>
<dbReference type="InParanoid" id="A0A3Q7G064"/>
<reference evidence="1" key="2">
    <citation type="submission" date="2019-01" db="UniProtKB">
        <authorList>
            <consortium name="EnsemblPlants"/>
        </authorList>
    </citation>
    <scope>IDENTIFICATION</scope>
    <source>
        <strain evidence="1">cv. Heinz 1706</strain>
    </source>
</reference>
<evidence type="ECO:0000313" key="2">
    <source>
        <dbReference type="Proteomes" id="UP000004994"/>
    </source>
</evidence>
<proteinExistence type="predicted"/>
<accession>A0A3Q7G064</accession>
<dbReference type="AlphaFoldDB" id="A0A3Q7G064"/>
<dbReference type="Gramene" id="Solyc04g040165.1.1">
    <property type="protein sequence ID" value="Solyc04g040165.1.1"/>
    <property type="gene ID" value="Solyc04g040165.1"/>
</dbReference>
<dbReference type="EnsemblPlants" id="Solyc04g040165.1.1">
    <property type="protein sequence ID" value="Solyc04g040165.1.1"/>
    <property type="gene ID" value="Solyc04g040165.1"/>
</dbReference>
<keyword evidence="2" id="KW-1185">Reference proteome</keyword>
<dbReference type="Proteomes" id="UP000004994">
    <property type="component" value="Chromosome 4"/>
</dbReference>
<sequence length="59" mass="6695">MKSSHQKSADEKQKQLKVSNLLNCKSNEQTISKKGDPFSQRRKIKVGLFKTDGAFWVGI</sequence>